<keyword evidence="2" id="KW-1185">Reference proteome</keyword>
<name>A0A543CQW0_9ACTN</name>
<organism evidence="1 2">
    <name type="scientific">Actinoallomurus bryophytorum</name>
    <dbReference type="NCBI Taxonomy" id="1490222"/>
    <lineage>
        <taxon>Bacteria</taxon>
        <taxon>Bacillati</taxon>
        <taxon>Actinomycetota</taxon>
        <taxon>Actinomycetes</taxon>
        <taxon>Streptosporangiales</taxon>
        <taxon>Thermomonosporaceae</taxon>
        <taxon>Actinoallomurus</taxon>
    </lineage>
</organism>
<gene>
    <name evidence="1" type="ORF">FB559_5167</name>
</gene>
<evidence type="ECO:0000313" key="2">
    <source>
        <dbReference type="Proteomes" id="UP000316096"/>
    </source>
</evidence>
<evidence type="ECO:0000313" key="1">
    <source>
        <dbReference type="EMBL" id="TQL99481.1"/>
    </source>
</evidence>
<comment type="caution">
    <text evidence="1">The sequence shown here is derived from an EMBL/GenBank/DDBJ whole genome shotgun (WGS) entry which is preliminary data.</text>
</comment>
<sequence length="47" mass="4711">MTATTPPVSSLEATAELGLSACLDVFDGLVAVGGGRALVRHLGEGDR</sequence>
<proteinExistence type="predicted"/>
<dbReference type="EMBL" id="VFOZ01000001">
    <property type="protein sequence ID" value="TQL99481.1"/>
    <property type="molecule type" value="Genomic_DNA"/>
</dbReference>
<reference evidence="1 2" key="1">
    <citation type="submission" date="2019-06" db="EMBL/GenBank/DDBJ databases">
        <title>Sequencing the genomes of 1000 actinobacteria strains.</title>
        <authorList>
            <person name="Klenk H.-P."/>
        </authorList>
    </citation>
    <scope>NUCLEOTIDE SEQUENCE [LARGE SCALE GENOMIC DNA]</scope>
    <source>
        <strain evidence="1 2">DSM 102200</strain>
    </source>
</reference>
<dbReference type="Proteomes" id="UP000316096">
    <property type="component" value="Unassembled WGS sequence"/>
</dbReference>
<accession>A0A543CQW0</accession>
<protein>
    <submittedName>
        <fullName evidence="1">Uncharacterized protein</fullName>
    </submittedName>
</protein>
<dbReference type="AlphaFoldDB" id="A0A543CQW0"/>